<name>A0A430ATZ1_9ENTE</name>
<dbReference type="PANTHER" id="PTHR10491:SF4">
    <property type="entry name" value="METHIONINE ADENOSYLTRANSFERASE 2 SUBUNIT BETA"/>
    <property type="match status" value="1"/>
</dbReference>
<dbReference type="UniPathway" id="UPA00124"/>
<comment type="similarity">
    <text evidence="1 2">Belongs to the dTDP-4-dehydrorhamnose reductase family.</text>
</comment>
<dbReference type="Proteomes" id="UP000286773">
    <property type="component" value="Unassembled WGS sequence"/>
</dbReference>
<dbReference type="GO" id="GO:0008831">
    <property type="term" value="F:dTDP-4-dehydrorhamnose reductase activity"/>
    <property type="evidence" value="ECO:0007669"/>
    <property type="project" value="UniProtKB-EC"/>
</dbReference>
<dbReference type="PANTHER" id="PTHR10491">
    <property type="entry name" value="DTDP-4-DEHYDRORHAMNOSE REDUCTASE"/>
    <property type="match status" value="1"/>
</dbReference>
<dbReference type="FunFam" id="3.40.50.720:FF:000159">
    <property type="entry name" value="dTDP-4-dehydrorhamnose reductase"/>
    <property type="match status" value="1"/>
</dbReference>
<evidence type="ECO:0000313" key="5">
    <source>
        <dbReference type="Proteomes" id="UP000286773"/>
    </source>
</evidence>
<evidence type="ECO:0000256" key="2">
    <source>
        <dbReference type="RuleBase" id="RU364082"/>
    </source>
</evidence>
<organism evidence="4 5">
    <name type="scientific">Vagococcus acidifermentans</name>
    <dbReference type="NCBI Taxonomy" id="564710"/>
    <lineage>
        <taxon>Bacteria</taxon>
        <taxon>Bacillati</taxon>
        <taxon>Bacillota</taxon>
        <taxon>Bacilli</taxon>
        <taxon>Lactobacillales</taxon>
        <taxon>Enterococcaceae</taxon>
        <taxon>Vagococcus</taxon>
    </lineage>
</organism>
<keyword evidence="5" id="KW-1185">Reference proteome</keyword>
<dbReference type="SUPFAM" id="SSF51735">
    <property type="entry name" value="NAD(P)-binding Rossmann-fold domains"/>
    <property type="match status" value="1"/>
</dbReference>
<dbReference type="Gene3D" id="3.40.50.720">
    <property type="entry name" value="NAD(P)-binding Rossmann-like Domain"/>
    <property type="match status" value="1"/>
</dbReference>
<evidence type="ECO:0000313" key="4">
    <source>
        <dbReference type="EMBL" id="RSU11521.1"/>
    </source>
</evidence>
<dbReference type="EMBL" id="NGKC01000008">
    <property type="protein sequence ID" value="RSU11521.1"/>
    <property type="molecule type" value="Genomic_DNA"/>
</dbReference>
<comment type="pathway">
    <text evidence="2">Carbohydrate biosynthesis; dTDP-L-rhamnose biosynthesis.</text>
</comment>
<accession>A0A430ATZ1</accession>
<protein>
    <recommendedName>
        <fullName evidence="2">dTDP-4-dehydrorhamnose reductase</fullName>
        <ecNumber evidence="2">1.1.1.133</ecNumber>
    </recommendedName>
</protein>
<keyword evidence="2" id="KW-0560">Oxidoreductase</keyword>
<dbReference type="GO" id="GO:0019305">
    <property type="term" value="P:dTDP-rhamnose biosynthetic process"/>
    <property type="evidence" value="ECO:0007669"/>
    <property type="project" value="UniProtKB-UniPathway"/>
</dbReference>
<evidence type="ECO:0000259" key="3">
    <source>
        <dbReference type="Pfam" id="PF04321"/>
    </source>
</evidence>
<dbReference type="NCBIfam" id="TIGR01214">
    <property type="entry name" value="rmlD"/>
    <property type="match status" value="1"/>
</dbReference>
<proteinExistence type="inferred from homology"/>
<keyword evidence="2" id="KW-0521">NADP</keyword>
<feature type="domain" description="RmlD-like substrate binding" evidence="3">
    <location>
        <begin position="2"/>
        <end position="276"/>
    </location>
</feature>
<comment type="function">
    <text evidence="2">Catalyzes the reduction of dTDP-6-deoxy-L-lyxo-4-hexulose to yield dTDP-L-rhamnose.</text>
</comment>
<gene>
    <name evidence="4" type="ORF">CBF27_08260</name>
</gene>
<dbReference type="Pfam" id="PF04321">
    <property type="entry name" value="RmlD_sub_bind"/>
    <property type="match status" value="1"/>
</dbReference>
<evidence type="ECO:0000256" key="1">
    <source>
        <dbReference type="ARBA" id="ARBA00010944"/>
    </source>
</evidence>
<comment type="caution">
    <text evidence="4">The sequence shown here is derived from an EMBL/GenBank/DDBJ whole genome shotgun (WGS) entry which is preliminary data.</text>
</comment>
<dbReference type="GO" id="GO:0005829">
    <property type="term" value="C:cytosol"/>
    <property type="evidence" value="ECO:0007669"/>
    <property type="project" value="TreeGrafter"/>
</dbReference>
<dbReference type="CDD" id="cd05254">
    <property type="entry name" value="dTDP_HR_like_SDR_e"/>
    <property type="match status" value="1"/>
</dbReference>
<dbReference type="Gene3D" id="3.90.25.10">
    <property type="entry name" value="UDP-galactose 4-epimerase, domain 1"/>
    <property type="match status" value="1"/>
</dbReference>
<dbReference type="InterPro" id="IPR005913">
    <property type="entry name" value="dTDP_dehydrorham_reduct"/>
</dbReference>
<dbReference type="InterPro" id="IPR036291">
    <property type="entry name" value="NAD(P)-bd_dom_sf"/>
</dbReference>
<dbReference type="InterPro" id="IPR029903">
    <property type="entry name" value="RmlD-like-bd"/>
</dbReference>
<sequence>MLITGANGQLGKELQKLLNERRVPFDAAAKDTLNITDQQAVMAYFKDKQPDWVFHCAAYTAVDAAEDEGKDLNYLINATGTAHIAQACQLTGAVLVYVSTDYVFDGTKKTAEYRVDDATNPLNEYGKAKLLGEQAVRENCEKYYIVRTSWVFGEFGKNFVFTMKRLAETHESLTVVHDQFGRPTWTRSLAEFLVFLMTERPTYGTYHFSNDDSCSWYEFAREILKDEKVIVKPVDSSQFPQKAARPQYSVMDLSKVKELGFKIETWREALGKFLVSLHH</sequence>
<dbReference type="AlphaFoldDB" id="A0A430ATZ1"/>
<dbReference type="EC" id="1.1.1.133" evidence="2"/>
<reference evidence="4 5" key="1">
    <citation type="submission" date="2017-05" db="EMBL/GenBank/DDBJ databases">
        <title>Vagococcus spp. assemblies.</title>
        <authorList>
            <person name="Gulvik C.A."/>
        </authorList>
    </citation>
    <scope>NUCLEOTIDE SEQUENCE [LARGE SCALE GENOMIC DNA]</scope>
    <source>
        <strain evidence="4 5">LMG 24798</strain>
    </source>
</reference>